<sequence length="178" mass="19831">MYTTPVTFRQFNISPSAQKAHQSSQCEMVKSFCNTFVLPDDTCNHSRFDENLASKIASYKDRALKPVTDMLSCADNEKDITAGLFLLNRIIDAGAQSAYKTYPVISKFNYSSSSNVQTMLAGVYRKTLVPDAFGPLMTVFLKNSQNPKTVPFDPNEEIGGAILEYLRNKSAVINYSKN</sequence>
<reference evidence="1" key="2">
    <citation type="journal article" date="2021" name="PeerJ">
        <title>Extensive microbial diversity within the chicken gut microbiome revealed by metagenomics and culture.</title>
        <authorList>
            <person name="Gilroy R."/>
            <person name="Ravi A."/>
            <person name="Getino M."/>
            <person name="Pursley I."/>
            <person name="Horton D.L."/>
            <person name="Alikhan N.F."/>
            <person name="Baker D."/>
            <person name="Gharbi K."/>
            <person name="Hall N."/>
            <person name="Watson M."/>
            <person name="Adriaenssens E.M."/>
            <person name="Foster-Nyarko E."/>
            <person name="Jarju S."/>
            <person name="Secka A."/>
            <person name="Antonio M."/>
            <person name="Oren A."/>
            <person name="Chaudhuri R.R."/>
            <person name="La Ragione R."/>
            <person name="Hildebrand F."/>
            <person name="Pallen M.J."/>
        </authorList>
    </citation>
    <scope>NUCLEOTIDE SEQUENCE</scope>
    <source>
        <strain evidence="1">CHK154-7741</strain>
    </source>
</reference>
<gene>
    <name evidence="1" type="ORF">IAD26_03595</name>
</gene>
<evidence type="ECO:0000313" key="1">
    <source>
        <dbReference type="EMBL" id="HIU92202.1"/>
    </source>
</evidence>
<name>A0A9D1SRM4_9CLOT</name>
<dbReference type="AlphaFoldDB" id="A0A9D1SRM4"/>
<proteinExistence type="predicted"/>
<protein>
    <submittedName>
        <fullName evidence="1">Uncharacterized protein</fullName>
    </submittedName>
</protein>
<dbReference type="EMBL" id="DVOD01000026">
    <property type="protein sequence ID" value="HIU92202.1"/>
    <property type="molecule type" value="Genomic_DNA"/>
</dbReference>
<comment type="caution">
    <text evidence="1">The sequence shown here is derived from an EMBL/GenBank/DDBJ whole genome shotgun (WGS) entry which is preliminary data.</text>
</comment>
<dbReference type="Proteomes" id="UP000886748">
    <property type="component" value="Unassembled WGS sequence"/>
</dbReference>
<organism evidence="1 2">
    <name type="scientific">Candidatus Limenecus avicola</name>
    <dbReference type="NCBI Taxonomy" id="2840847"/>
    <lineage>
        <taxon>Bacteria</taxon>
        <taxon>Bacillati</taxon>
        <taxon>Bacillota</taxon>
        <taxon>Clostridia</taxon>
        <taxon>Eubacteriales</taxon>
        <taxon>Clostridiaceae</taxon>
        <taxon>Clostridiaceae incertae sedis</taxon>
        <taxon>Candidatus Limenecus</taxon>
    </lineage>
</organism>
<reference evidence="1" key="1">
    <citation type="submission" date="2020-10" db="EMBL/GenBank/DDBJ databases">
        <authorList>
            <person name="Gilroy R."/>
        </authorList>
    </citation>
    <scope>NUCLEOTIDE SEQUENCE</scope>
    <source>
        <strain evidence="1">CHK154-7741</strain>
    </source>
</reference>
<accession>A0A9D1SRM4</accession>
<evidence type="ECO:0000313" key="2">
    <source>
        <dbReference type="Proteomes" id="UP000886748"/>
    </source>
</evidence>